<evidence type="ECO:0000313" key="5">
    <source>
        <dbReference type="Proteomes" id="UP000183365"/>
    </source>
</evidence>
<organism evidence="4 5">
    <name type="scientific">Hanseniaspora guilliermondii</name>
    <dbReference type="NCBI Taxonomy" id="56406"/>
    <lineage>
        <taxon>Eukaryota</taxon>
        <taxon>Fungi</taxon>
        <taxon>Dikarya</taxon>
        <taxon>Ascomycota</taxon>
        <taxon>Saccharomycotina</taxon>
        <taxon>Saccharomycetes</taxon>
        <taxon>Saccharomycodales</taxon>
        <taxon>Saccharomycodaceae</taxon>
        <taxon>Hanseniaspora</taxon>
    </lineage>
</organism>
<dbReference type="AlphaFoldDB" id="A0A1L0CQ28"/>
<dbReference type="EMBL" id="FQNF01000078">
    <property type="protein sequence ID" value="SGZ41093.1"/>
    <property type="molecule type" value="Genomic_DNA"/>
</dbReference>
<evidence type="ECO:0000256" key="2">
    <source>
        <dbReference type="ARBA" id="ARBA00023134"/>
    </source>
</evidence>
<gene>
    <name evidence="4" type="ORF">HGUI_03293</name>
</gene>
<dbReference type="OrthoDB" id="10326927at2759"/>
<protein>
    <recommendedName>
        <fullName evidence="6">G domain-containing protein</fullName>
    </recommendedName>
</protein>
<sequence>MKFTYKDFKKYFINHYKPFNGKVLIIGHNDKSKSHVLLKLCLLIKIVSKKNYSSFKNMTKKQIKKDNKQRRSIIQDNPSETDHLNHFKILSKTIDRENYHESSNFNVETVIYKNKKINIWDVSTNNSKTEEMKWKIWKNNLLGTKVLIYCIDINLPDKELQKSKENLLKIMQDEDMKHSFLAIMLTTNNQPSETSISKERIQTLKQFFLNVGIKQPTNIFVCSTDKIYNENDETMDFLNKNCNNVVDYSTIDKKFFKDCCKKDSMIDMMNWMVEELEV</sequence>
<dbReference type="GO" id="GO:0003924">
    <property type="term" value="F:GTPase activity"/>
    <property type="evidence" value="ECO:0007669"/>
    <property type="project" value="InterPro"/>
</dbReference>
<keyword evidence="3" id="KW-0479">Metal-binding</keyword>
<evidence type="ECO:0000256" key="1">
    <source>
        <dbReference type="ARBA" id="ARBA00022741"/>
    </source>
</evidence>
<dbReference type="SUPFAM" id="SSF52540">
    <property type="entry name" value="P-loop containing nucleoside triphosphate hydrolases"/>
    <property type="match status" value="1"/>
</dbReference>
<evidence type="ECO:0000313" key="4">
    <source>
        <dbReference type="EMBL" id="SGZ41093.1"/>
    </source>
</evidence>
<keyword evidence="3" id="KW-0460">Magnesium</keyword>
<keyword evidence="5" id="KW-1185">Reference proteome</keyword>
<feature type="binding site" evidence="3">
    <location>
        <position position="102"/>
    </location>
    <ligand>
        <name>Mg(2+)</name>
        <dbReference type="ChEBI" id="CHEBI:18420"/>
    </ligand>
</feature>
<evidence type="ECO:0008006" key="6">
    <source>
        <dbReference type="Google" id="ProtNLM"/>
    </source>
</evidence>
<dbReference type="VEuPathDB" id="FungiDB:HGUI_03293"/>
<evidence type="ECO:0000256" key="3">
    <source>
        <dbReference type="PIRSR" id="PIRSR606689-2"/>
    </source>
</evidence>
<name>A0A1L0CQ28_9ASCO</name>
<dbReference type="Gene3D" id="3.40.50.300">
    <property type="entry name" value="P-loop containing nucleotide triphosphate hydrolases"/>
    <property type="match status" value="1"/>
</dbReference>
<accession>A0A1L0CQ28</accession>
<dbReference type="Pfam" id="PF00025">
    <property type="entry name" value="Arf"/>
    <property type="match status" value="1"/>
</dbReference>
<keyword evidence="2" id="KW-0342">GTP-binding</keyword>
<dbReference type="Proteomes" id="UP000183365">
    <property type="component" value="Unassembled WGS sequence"/>
</dbReference>
<keyword evidence="1" id="KW-0547">Nucleotide-binding</keyword>
<reference evidence="5" key="1">
    <citation type="submission" date="2016-11" db="EMBL/GenBank/DDBJ databases">
        <authorList>
            <person name="Guldener U."/>
        </authorList>
    </citation>
    <scope>NUCLEOTIDE SEQUENCE [LARGE SCALE GENOMIC DNA]</scope>
</reference>
<dbReference type="GO" id="GO:0005525">
    <property type="term" value="F:GTP binding"/>
    <property type="evidence" value="ECO:0007669"/>
    <property type="project" value="UniProtKB-KW"/>
</dbReference>
<dbReference type="InterPro" id="IPR006689">
    <property type="entry name" value="Small_GTPase_ARF/SAR"/>
</dbReference>
<dbReference type="GO" id="GO:0046872">
    <property type="term" value="F:metal ion binding"/>
    <property type="evidence" value="ECO:0007669"/>
    <property type="project" value="UniProtKB-KW"/>
</dbReference>
<proteinExistence type="predicted"/>
<dbReference type="InterPro" id="IPR027417">
    <property type="entry name" value="P-loop_NTPase"/>
</dbReference>